<gene>
    <name evidence="1" type="ORF">NCTC7582_04755</name>
</gene>
<dbReference type="Pfam" id="PF09859">
    <property type="entry name" value="Oxygenase-NA"/>
    <property type="match status" value="1"/>
</dbReference>
<dbReference type="EMBL" id="UAQE01000004">
    <property type="protein sequence ID" value="SPU38787.1"/>
    <property type="molecule type" value="Genomic_DNA"/>
</dbReference>
<evidence type="ECO:0000313" key="2">
    <source>
        <dbReference type="Proteomes" id="UP000251431"/>
    </source>
</evidence>
<dbReference type="STRING" id="1421.A2J09_07560"/>
<dbReference type="Gene3D" id="2.60.120.620">
    <property type="entry name" value="q2cbj1_9rhob like domain"/>
    <property type="match status" value="1"/>
</dbReference>
<proteinExistence type="predicted"/>
<name>A0A2X1A4E2_9BACI</name>
<accession>A0A2X1A4E2</accession>
<sequence>MVQDIQTRVGSLEWDSIQHELDKQGFAKLPVILTKEECEFLIGLYGKEEPYRTTINMTRYRFGEGEYKYFSYPLPEIIQSLRESFYQELAKTANRWLGYLKKTAQFPAQLQDFLNTCEQYEQTRPTPLLLKYETGGFNCLHQDLYGDVFFPFQVVFVLNQREQDFFGGESLLVEQIPRAQSRGHVITLDQGSALIFPTNHRPVLGKRGYYKHTVRHGVSTITAGERYGLGIIFHDSK</sequence>
<protein>
    <submittedName>
        <fullName evidence="1">Uncharacterized protein conserved in bacteria (DUF2086)</fullName>
    </submittedName>
</protein>
<evidence type="ECO:0000313" key="1">
    <source>
        <dbReference type="EMBL" id="SPU38787.1"/>
    </source>
</evidence>
<dbReference type="InterPro" id="IPR018655">
    <property type="entry name" value="DUF2086"/>
</dbReference>
<dbReference type="Proteomes" id="UP000251431">
    <property type="component" value="Unassembled WGS sequence"/>
</dbReference>
<dbReference type="AlphaFoldDB" id="A0A2X1A4E2"/>
<organism evidence="1 2">
    <name type="scientific">Lysinibacillus capsici</name>
    <dbReference type="NCBI Taxonomy" id="2115968"/>
    <lineage>
        <taxon>Bacteria</taxon>
        <taxon>Bacillati</taxon>
        <taxon>Bacillota</taxon>
        <taxon>Bacilli</taxon>
        <taxon>Bacillales</taxon>
        <taxon>Bacillaceae</taxon>
        <taxon>Lysinibacillus</taxon>
    </lineage>
</organism>
<reference evidence="1 2" key="1">
    <citation type="submission" date="2018-06" db="EMBL/GenBank/DDBJ databases">
        <authorList>
            <consortium name="Pathogen Informatics"/>
            <person name="Doyle S."/>
        </authorList>
    </citation>
    <scope>NUCLEOTIDE SEQUENCE [LARGE SCALE GENOMIC DNA]</scope>
    <source>
        <strain evidence="1 2">NCTC7582</strain>
    </source>
</reference>
<dbReference type="RefSeq" id="WP_112118597.1">
    <property type="nucleotide sequence ID" value="NZ_JANPWF010000001.1"/>
</dbReference>